<evidence type="ECO:0000256" key="4">
    <source>
        <dbReference type="ARBA" id="ARBA00023163"/>
    </source>
</evidence>
<dbReference type="Pfam" id="PF04844">
    <property type="entry name" value="Ovate"/>
    <property type="match status" value="1"/>
</dbReference>
<comment type="subcellular location">
    <subcellularLocation>
        <location evidence="1 6">Nucleus</location>
    </subcellularLocation>
</comment>
<dbReference type="GO" id="GO:0005634">
    <property type="term" value="C:nucleus"/>
    <property type="evidence" value="ECO:0007669"/>
    <property type="project" value="UniProtKB-SubCell"/>
</dbReference>
<protein>
    <recommendedName>
        <fullName evidence="6">Transcription repressor</fullName>
    </recommendedName>
    <alternativeName>
        <fullName evidence="6">Ovate family protein</fullName>
    </alternativeName>
</protein>
<keyword evidence="2 6" id="KW-0678">Repressor</keyword>
<feature type="domain" description="OVATE" evidence="7">
    <location>
        <begin position="153"/>
        <end position="212"/>
    </location>
</feature>
<reference evidence="8" key="1">
    <citation type="submission" date="2019-10" db="EMBL/GenBank/DDBJ databases">
        <authorList>
            <person name="Zhang R."/>
            <person name="Pan Y."/>
            <person name="Wang J."/>
            <person name="Ma R."/>
            <person name="Yu S."/>
        </authorList>
    </citation>
    <scope>NUCLEOTIDE SEQUENCE</scope>
    <source>
        <strain evidence="8">LA-IB0</strain>
        <tissue evidence="8">Leaf</tissue>
    </source>
</reference>
<evidence type="ECO:0000256" key="1">
    <source>
        <dbReference type="ARBA" id="ARBA00004123"/>
    </source>
</evidence>
<comment type="function">
    <text evidence="6">Transcriptional repressor that regulates multiple aspects of plant growth and development.</text>
</comment>
<gene>
    <name evidence="8" type="ORF">BUALT_Bualt09G0101000</name>
</gene>
<evidence type="ECO:0000313" key="8">
    <source>
        <dbReference type="EMBL" id="KAG8376794.1"/>
    </source>
</evidence>
<evidence type="ECO:0000256" key="2">
    <source>
        <dbReference type="ARBA" id="ARBA00022491"/>
    </source>
</evidence>
<dbReference type="AlphaFoldDB" id="A0AAV6X328"/>
<sequence>MGPTKAHMQNLYETASYSPNSNAYITQLHKQNLKFIFSKPTPRLKRQNCPSTMSSKKKYILNTVSVNLGCSSSCRRPKLSNIFHPRPRRHTHTPLRRNHHYYSSSSCDTTTATTFSSAVDTPPACYSSDTDSEIRSLRAVQGFGRIGGASVAVEKESDDPYLDFRRSMLQMILEKEIYSKDDLKELLNCFLQLNSPYYHGIIVRAFTEIWNGVYSVRPSSPNLHGMWTSRDF</sequence>
<dbReference type="NCBIfam" id="TIGR01568">
    <property type="entry name" value="A_thal_3678"/>
    <property type="match status" value="1"/>
</dbReference>
<proteinExistence type="predicted"/>
<keyword evidence="9" id="KW-1185">Reference proteome</keyword>
<dbReference type="PANTHER" id="PTHR33057:SF70">
    <property type="entry name" value="TRANSCRIPTION REPRESSOR-RELATED"/>
    <property type="match status" value="1"/>
</dbReference>
<keyword evidence="5 6" id="KW-0539">Nucleus</keyword>
<dbReference type="EMBL" id="WHWC01000009">
    <property type="protein sequence ID" value="KAG8376794.1"/>
    <property type="molecule type" value="Genomic_DNA"/>
</dbReference>
<dbReference type="PROSITE" id="PS51754">
    <property type="entry name" value="OVATE"/>
    <property type="match status" value="1"/>
</dbReference>
<accession>A0AAV6X328</accession>
<comment type="caution">
    <text evidence="8">The sequence shown here is derived from an EMBL/GenBank/DDBJ whole genome shotgun (WGS) entry which is preliminary data.</text>
</comment>
<evidence type="ECO:0000256" key="5">
    <source>
        <dbReference type="ARBA" id="ARBA00023242"/>
    </source>
</evidence>
<keyword evidence="4 6" id="KW-0804">Transcription</keyword>
<evidence type="ECO:0000256" key="3">
    <source>
        <dbReference type="ARBA" id="ARBA00023015"/>
    </source>
</evidence>
<organism evidence="8 9">
    <name type="scientific">Buddleja alternifolia</name>
    <dbReference type="NCBI Taxonomy" id="168488"/>
    <lineage>
        <taxon>Eukaryota</taxon>
        <taxon>Viridiplantae</taxon>
        <taxon>Streptophyta</taxon>
        <taxon>Embryophyta</taxon>
        <taxon>Tracheophyta</taxon>
        <taxon>Spermatophyta</taxon>
        <taxon>Magnoliopsida</taxon>
        <taxon>eudicotyledons</taxon>
        <taxon>Gunneridae</taxon>
        <taxon>Pentapetalae</taxon>
        <taxon>asterids</taxon>
        <taxon>lamiids</taxon>
        <taxon>Lamiales</taxon>
        <taxon>Scrophulariaceae</taxon>
        <taxon>Buddlejeae</taxon>
        <taxon>Buddleja</taxon>
    </lineage>
</organism>
<dbReference type="InterPro" id="IPR006458">
    <property type="entry name" value="Ovate_C"/>
</dbReference>
<name>A0AAV6X328_9LAMI</name>
<evidence type="ECO:0000313" key="9">
    <source>
        <dbReference type="Proteomes" id="UP000826271"/>
    </source>
</evidence>
<dbReference type="PANTHER" id="PTHR33057">
    <property type="entry name" value="TRANSCRIPTION REPRESSOR OFP7-RELATED"/>
    <property type="match status" value="1"/>
</dbReference>
<dbReference type="Proteomes" id="UP000826271">
    <property type="component" value="Unassembled WGS sequence"/>
</dbReference>
<dbReference type="GO" id="GO:0045892">
    <property type="term" value="P:negative regulation of DNA-templated transcription"/>
    <property type="evidence" value="ECO:0007669"/>
    <property type="project" value="UniProtKB-UniRule"/>
</dbReference>
<evidence type="ECO:0000256" key="6">
    <source>
        <dbReference type="RuleBase" id="RU367028"/>
    </source>
</evidence>
<evidence type="ECO:0000259" key="7">
    <source>
        <dbReference type="PROSITE" id="PS51754"/>
    </source>
</evidence>
<keyword evidence="3 6" id="KW-0805">Transcription regulation</keyword>
<dbReference type="InterPro" id="IPR038933">
    <property type="entry name" value="Ovate"/>
</dbReference>